<feature type="compositionally biased region" description="Polar residues" evidence="3">
    <location>
        <begin position="184"/>
        <end position="194"/>
    </location>
</feature>
<gene>
    <name evidence="5" type="ORF">GAYE_SCF67G6880</name>
</gene>
<protein>
    <recommendedName>
        <fullName evidence="4">Bromo domain-containing protein</fullName>
    </recommendedName>
</protein>
<sequence length="414" mass="46853">MAPRGPWALTLRSLAKLSPEEREPQHCLIVAGNEILEKLAKRDTQDVFAEPVDTSVVTDYLTVVKKPMDLGTVREKLNRGQYTCVEDLREDIDLIWDNCCLYNAPETEFYALAVKLREVTVKLFQQLEIAFQEIGMEPPRRKNVIQKGGESSKNLKQENSEDPRNEEDRSRLSEPRVPQDETQKTNAVGQQESLEQPKPLVLHGPKRKRSVPQEDLTTTQVETTTKQSKSLADFKLIKYTHFYPLLQSILSDRSENILPYEESARVVAESVLQGLESFFQASAPTARLLLSQWLNNDQSKATVSFPSTQNSDNLEKKRLARLVLQQAGFHLSEVPQDIETDEGNSIVTPAEQVSPLLWNAYRSQLLEQGKQDKDDLKSNANSIQKLEQLVSQQVVHCSPQSFVLGVKKDASKVE</sequence>
<dbReference type="PROSITE" id="PS50014">
    <property type="entry name" value="BROMODOMAIN_2"/>
    <property type="match status" value="1"/>
</dbReference>
<accession>A0AAV9IP42</accession>
<dbReference type="AlphaFoldDB" id="A0AAV9IP42"/>
<keyword evidence="6" id="KW-1185">Reference proteome</keyword>
<dbReference type="PRINTS" id="PR00503">
    <property type="entry name" value="BROMODOMAIN"/>
</dbReference>
<organism evidence="5 6">
    <name type="scientific">Galdieria yellowstonensis</name>
    <dbReference type="NCBI Taxonomy" id="3028027"/>
    <lineage>
        <taxon>Eukaryota</taxon>
        <taxon>Rhodophyta</taxon>
        <taxon>Bangiophyceae</taxon>
        <taxon>Galdieriales</taxon>
        <taxon>Galdieriaceae</taxon>
        <taxon>Galdieria</taxon>
    </lineage>
</organism>
<feature type="domain" description="Bromo" evidence="4">
    <location>
        <begin position="40"/>
        <end position="110"/>
    </location>
</feature>
<feature type="region of interest" description="Disordered" evidence="3">
    <location>
        <begin position="140"/>
        <end position="224"/>
    </location>
</feature>
<evidence type="ECO:0000313" key="6">
    <source>
        <dbReference type="Proteomes" id="UP001300502"/>
    </source>
</evidence>
<dbReference type="EMBL" id="JANCYU010000072">
    <property type="protein sequence ID" value="KAK4528931.1"/>
    <property type="molecule type" value="Genomic_DNA"/>
</dbReference>
<dbReference type="InterPro" id="IPR036427">
    <property type="entry name" value="Bromodomain-like_sf"/>
</dbReference>
<dbReference type="Pfam" id="PF00439">
    <property type="entry name" value="Bromodomain"/>
    <property type="match status" value="1"/>
</dbReference>
<dbReference type="Gene3D" id="1.20.920.10">
    <property type="entry name" value="Bromodomain-like"/>
    <property type="match status" value="1"/>
</dbReference>
<comment type="caution">
    <text evidence="5">The sequence shown here is derived from an EMBL/GenBank/DDBJ whole genome shotgun (WGS) entry which is preliminary data.</text>
</comment>
<keyword evidence="1 2" id="KW-0103">Bromodomain</keyword>
<feature type="compositionally biased region" description="Basic and acidic residues" evidence="3">
    <location>
        <begin position="153"/>
        <end position="183"/>
    </location>
</feature>
<proteinExistence type="predicted"/>
<evidence type="ECO:0000259" key="4">
    <source>
        <dbReference type="PROSITE" id="PS50014"/>
    </source>
</evidence>
<dbReference type="InterPro" id="IPR001487">
    <property type="entry name" value="Bromodomain"/>
</dbReference>
<name>A0AAV9IP42_9RHOD</name>
<reference evidence="5 6" key="1">
    <citation type="submission" date="2022-07" db="EMBL/GenBank/DDBJ databases">
        <title>Genome-wide signatures of adaptation to extreme environments.</title>
        <authorList>
            <person name="Cho C.H."/>
            <person name="Yoon H.S."/>
        </authorList>
    </citation>
    <scope>NUCLEOTIDE SEQUENCE [LARGE SCALE GENOMIC DNA]</scope>
    <source>
        <strain evidence="5 6">108.79 E11</strain>
    </source>
</reference>
<evidence type="ECO:0000313" key="5">
    <source>
        <dbReference type="EMBL" id="KAK4528931.1"/>
    </source>
</evidence>
<dbReference type="PANTHER" id="PTHR22881">
    <property type="entry name" value="BROMODOMAIN CONTAINING PROTEIN"/>
    <property type="match status" value="1"/>
</dbReference>
<evidence type="ECO:0000256" key="2">
    <source>
        <dbReference type="PROSITE-ProRule" id="PRU00035"/>
    </source>
</evidence>
<dbReference type="InterPro" id="IPR051831">
    <property type="entry name" value="Bromodomain_contain_prot"/>
</dbReference>
<dbReference type="SMART" id="SM00297">
    <property type="entry name" value="BROMO"/>
    <property type="match status" value="1"/>
</dbReference>
<evidence type="ECO:0000256" key="3">
    <source>
        <dbReference type="SAM" id="MobiDB-lite"/>
    </source>
</evidence>
<dbReference type="Proteomes" id="UP001300502">
    <property type="component" value="Unassembled WGS sequence"/>
</dbReference>
<evidence type="ECO:0000256" key="1">
    <source>
        <dbReference type="ARBA" id="ARBA00023117"/>
    </source>
</evidence>
<dbReference type="SUPFAM" id="SSF47370">
    <property type="entry name" value="Bromodomain"/>
    <property type="match status" value="1"/>
</dbReference>
<dbReference type="PANTHER" id="PTHR22881:SF27">
    <property type="entry name" value="BROMODOMAIN CONTAINING 7_9"/>
    <property type="match status" value="1"/>
</dbReference>